<evidence type="ECO:0000256" key="1">
    <source>
        <dbReference type="ARBA" id="ARBA00022679"/>
    </source>
</evidence>
<dbReference type="Pfam" id="PF00483">
    <property type="entry name" value="NTP_transferase"/>
    <property type="match status" value="1"/>
</dbReference>
<dbReference type="Proteomes" id="UP000287447">
    <property type="component" value="Unassembled WGS sequence"/>
</dbReference>
<name>A0A437QQZ1_9PROT</name>
<dbReference type="GO" id="GO:0016779">
    <property type="term" value="F:nucleotidyltransferase activity"/>
    <property type="evidence" value="ECO:0007669"/>
    <property type="project" value="UniProtKB-KW"/>
</dbReference>
<gene>
    <name evidence="4" type="ORF">EOI86_12315</name>
</gene>
<keyword evidence="1 4" id="KW-0808">Transferase</keyword>
<dbReference type="PANTHER" id="PTHR43584:SF8">
    <property type="entry name" value="N-ACETYLMURAMATE ALPHA-1-PHOSPHATE URIDYLYLTRANSFERASE"/>
    <property type="match status" value="1"/>
</dbReference>
<proteinExistence type="predicted"/>
<feature type="domain" description="Nucleotidyl transferase" evidence="3">
    <location>
        <begin position="17"/>
        <end position="134"/>
    </location>
</feature>
<dbReference type="AlphaFoldDB" id="A0A437QQZ1"/>
<evidence type="ECO:0000313" key="5">
    <source>
        <dbReference type="Proteomes" id="UP000287447"/>
    </source>
</evidence>
<dbReference type="CDD" id="cd06422">
    <property type="entry name" value="NTP_transferase_like_1"/>
    <property type="match status" value="1"/>
</dbReference>
<sequence length="251" mass="27742">MAKQEARTKKAATIETAMILGAGLGTRMAPLTDTTPKPLVPLCGKPLIDWPIDRLAAAGVTKFVVNTHYLADQMVEHFEGRTDVILNFEPEIQETGGGVRDALDKIGDAPFFVTSSDAIWFDGIKPAVQRMLDAWDPDKMDALLLLVPVTGSYGYEGSGDYYLDADQRAAHRGDRLVAPYLFGGLQILKPFLFEGAPKGPFPLRLIYNKVQETERLYGITHDGEWYHVGTPESLREVEEVIAEGYTKANTR</sequence>
<evidence type="ECO:0000313" key="4">
    <source>
        <dbReference type="EMBL" id="RVU36897.1"/>
    </source>
</evidence>
<evidence type="ECO:0000256" key="2">
    <source>
        <dbReference type="ARBA" id="ARBA00022695"/>
    </source>
</evidence>
<dbReference type="PANTHER" id="PTHR43584">
    <property type="entry name" value="NUCLEOTIDYL TRANSFERASE"/>
    <property type="match status" value="1"/>
</dbReference>
<dbReference type="SUPFAM" id="SSF53448">
    <property type="entry name" value="Nucleotide-diphospho-sugar transferases"/>
    <property type="match status" value="1"/>
</dbReference>
<organism evidence="4 5">
    <name type="scientific">Hwanghaeella grinnelliae</name>
    <dbReference type="NCBI Taxonomy" id="2500179"/>
    <lineage>
        <taxon>Bacteria</taxon>
        <taxon>Pseudomonadati</taxon>
        <taxon>Pseudomonadota</taxon>
        <taxon>Alphaproteobacteria</taxon>
        <taxon>Rhodospirillales</taxon>
        <taxon>Rhodospirillaceae</taxon>
        <taxon>Hwanghaeella</taxon>
    </lineage>
</organism>
<dbReference type="InterPro" id="IPR050065">
    <property type="entry name" value="GlmU-like"/>
</dbReference>
<keyword evidence="2" id="KW-0548">Nucleotidyltransferase</keyword>
<protein>
    <submittedName>
        <fullName evidence="4">Nucleotidyltransferase family protein</fullName>
    </submittedName>
</protein>
<comment type="caution">
    <text evidence="4">The sequence shown here is derived from an EMBL/GenBank/DDBJ whole genome shotgun (WGS) entry which is preliminary data.</text>
</comment>
<keyword evidence="5" id="KW-1185">Reference proteome</keyword>
<evidence type="ECO:0000259" key="3">
    <source>
        <dbReference type="Pfam" id="PF00483"/>
    </source>
</evidence>
<accession>A0A437QQZ1</accession>
<dbReference type="InterPro" id="IPR029044">
    <property type="entry name" value="Nucleotide-diphossugar_trans"/>
</dbReference>
<dbReference type="Gene3D" id="3.90.550.10">
    <property type="entry name" value="Spore Coat Polysaccharide Biosynthesis Protein SpsA, Chain A"/>
    <property type="match status" value="1"/>
</dbReference>
<dbReference type="EMBL" id="SADE01000002">
    <property type="protein sequence ID" value="RVU36897.1"/>
    <property type="molecule type" value="Genomic_DNA"/>
</dbReference>
<reference evidence="5" key="1">
    <citation type="submission" date="2019-01" db="EMBL/GenBank/DDBJ databases">
        <title>Gri0909 isolated from a small marine red alga.</title>
        <authorList>
            <person name="Kim J."/>
            <person name="Jeong S.E."/>
            <person name="Jeon C.O."/>
        </authorList>
    </citation>
    <scope>NUCLEOTIDE SEQUENCE [LARGE SCALE GENOMIC DNA]</scope>
    <source>
        <strain evidence="5">Gri0909</strain>
    </source>
</reference>
<dbReference type="OrthoDB" id="9788272at2"/>
<dbReference type="InterPro" id="IPR005835">
    <property type="entry name" value="NTP_transferase_dom"/>
</dbReference>